<comment type="caution">
    <text evidence="3">The sequence shown here is derived from an EMBL/GenBank/DDBJ whole genome shotgun (WGS) entry which is preliminary data.</text>
</comment>
<evidence type="ECO:0000313" key="3">
    <source>
        <dbReference type="EMBL" id="THD82426.1"/>
    </source>
</evidence>
<dbReference type="Pfam" id="PF08239">
    <property type="entry name" value="SH3_3"/>
    <property type="match status" value="1"/>
</dbReference>
<dbReference type="EMBL" id="SSND01000004">
    <property type="protein sequence ID" value="THD82426.1"/>
    <property type="molecule type" value="Genomic_DNA"/>
</dbReference>
<gene>
    <name evidence="3" type="ORF">E7811_15395</name>
</gene>
<dbReference type="OrthoDB" id="964913at2"/>
<organism evidence="3 4">
    <name type="scientific">Aliigemmobacter aestuarii</name>
    <dbReference type="NCBI Taxonomy" id="1445661"/>
    <lineage>
        <taxon>Bacteria</taxon>
        <taxon>Pseudomonadati</taxon>
        <taxon>Pseudomonadota</taxon>
        <taxon>Alphaproteobacteria</taxon>
        <taxon>Rhodobacterales</taxon>
        <taxon>Paracoccaceae</taxon>
        <taxon>Aliigemmobacter</taxon>
    </lineage>
</organism>
<evidence type="ECO:0000259" key="2">
    <source>
        <dbReference type="Pfam" id="PF08239"/>
    </source>
</evidence>
<feature type="domain" description="SH3b" evidence="2">
    <location>
        <begin position="221"/>
        <end position="276"/>
    </location>
</feature>
<feature type="region of interest" description="Disordered" evidence="1">
    <location>
        <begin position="19"/>
        <end position="41"/>
    </location>
</feature>
<dbReference type="AlphaFoldDB" id="A0A4S3MKD8"/>
<dbReference type="Gene3D" id="2.30.30.40">
    <property type="entry name" value="SH3 Domains"/>
    <property type="match status" value="1"/>
</dbReference>
<reference evidence="3 4" key="1">
    <citation type="submission" date="2019-04" db="EMBL/GenBank/DDBJ databases">
        <title>Draft genome sequence of Gemmobacter aestuarii sp. nov.</title>
        <authorList>
            <person name="Hameed A."/>
            <person name="Lin S.-Y."/>
            <person name="Shahina M."/>
            <person name="Lai W.-A."/>
            <person name="Young C.-C."/>
        </authorList>
    </citation>
    <scope>NUCLEOTIDE SEQUENCE [LARGE SCALE GENOMIC DNA]</scope>
    <source>
        <strain evidence="3 4">CC-PW-75</strain>
    </source>
</reference>
<proteinExistence type="predicted"/>
<sequence>MNRPRSSLVFVRPRLWRGRRPPGRCPAPEPARPPSDLAGRNSNMRPISFPALLLSVALLAPAPVALAQDDMRSQAVRFAAGTSGTTITDTIVGRESVAYMLGAEAGQRMVISLNASNLATYFTVFGPGQAPGGEGLANSEMIGPMVPDLNRFDSVLSTSGEYTVLVYMYRSAARRGERSDFTLDISIVGERSEILHGDFADGLQGGPDFLAVRTATAGGHINLRDAPSTGATVLTVAKDGTVLRNLGCRMNEGRRWCQVATLADPGIEAWAAGDFLIEASGGDGVATQLPDMVPVPEVEDVLVPGTAFNATGMISCVRSADAPMQECNFGVIRESPGSGNGSVTIDWPDGGSRVIYFEAGNPVSFDQSQADQGLSMTVTRTENDMNIVMIGSERFEIPDAVIWGG</sequence>
<feature type="compositionally biased region" description="Pro residues" evidence="1">
    <location>
        <begin position="23"/>
        <end position="33"/>
    </location>
</feature>
<keyword evidence="4" id="KW-1185">Reference proteome</keyword>
<dbReference type="InterPro" id="IPR003646">
    <property type="entry name" value="SH3-like_bac-type"/>
</dbReference>
<dbReference type="Proteomes" id="UP000309450">
    <property type="component" value="Unassembled WGS sequence"/>
</dbReference>
<evidence type="ECO:0000313" key="4">
    <source>
        <dbReference type="Proteomes" id="UP000309450"/>
    </source>
</evidence>
<evidence type="ECO:0000256" key="1">
    <source>
        <dbReference type="SAM" id="MobiDB-lite"/>
    </source>
</evidence>
<dbReference type="Gene3D" id="2.60.120.380">
    <property type="match status" value="1"/>
</dbReference>
<protein>
    <submittedName>
        <fullName evidence="3">SH3 domain-containing protein</fullName>
    </submittedName>
</protein>
<accession>A0A4S3MKD8</accession>
<name>A0A4S3MKD8_9RHOB</name>